<gene>
    <name evidence="1" type="ORF">L3Q82_021844</name>
</gene>
<proteinExistence type="predicted"/>
<name>A0ACB8X755_9TELE</name>
<comment type="caution">
    <text evidence="1">The sequence shown here is derived from an EMBL/GenBank/DDBJ whole genome shotgun (WGS) entry which is preliminary data.</text>
</comment>
<protein>
    <submittedName>
        <fullName evidence="1">Uncharacterized protein</fullName>
    </submittedName>
</protein>
<keyword evidence="2" id="KW-1185">Reference proteome</keyword>
<sequence>MGRGYIVEEAVEGYLTKLCEQQPGPITGLLIGQSSAQRDFVVMATRTPQREESTPTVGNSLDKEWVTEHARQVSRMLPGGLSVLGVFIITDTDAKDTLTTLRQLVFAVENVISSEHLWTPADDDVTDCVTLHVNPKTRKYPFATAFALDESMAKPADWKYQSGVCSSWSMVSCCLNVDISVPLPDNGAGAENMDKCLKEGLKVWAHQIQRGVCLIDGKKLPEDTELTAGQVRKNVRQTYTAQLLTTPDDLRSKDVVQRCGGSVSVREAIHCRAYIHSNKPKAKLAEKLLKRDVVSTVATRVQMLLEELLISERESKGCRDKQQTEQFCLPRRIFCPVKVSRPVCVCDYQFNDEGLSEVTDRLKEMLDIDTAEEDLDTRQETPAEIKEGVVAAGPPVETVKAQESKKNNYIGVAMATAVALLATAASMLERSGPDKDGQLSGSSTLVRSSPGQCFGPLIQKPPRISTRSSRRI</sequence>
<dbReference type="EMBL" id="CM041533">
    <property type="protein sequence ID" value="KAI3375352.1"/>
    <property type="molecule type" value="Genomic_DNA"/>
</dbReference>
<evidence type="ECO:0000313" key="2">
    <source>
        <dbReference type="Proteomes" id="UP000831701"/>
    </source>
</evidence>
<organism evidence="1 2">
    <name type="scientific">Scortum barcoo</name>
    <name type="common">barcoo grunter</name>
    <dbReference type="NCBI Taxonomy" id="214431"/>
    <lineage>
        <taxon>Eukaryota</taxon>
        <taxon>Metazoa</taxon>
        <taxon>Chordata</taxon>
        <taxon>Craniata</taxon>
        <taxon>Vertebrata</taxon>
        <taxon>Euteleostomi</taxon>
        <taxon>Actinopterygii</taxon>
        <taxon>Neopterygii</taxon>
        <taxon>Teleostei</taxon>
        <taxon>Neoteleostei</taxon>
        <taxon>Acanthomorphata</taxon>
        <taxon>Eupercaria</taxon>
        <taxon>Centrarchiformes</taxon>
        <taxon>Terapontoidei</taxon>
        <taxon>Terapontidae</taxon>
        <taxon>Scortum</taxon>
    </lineage>
</organism>
<reference evidence="1" key="1">
    <citation type="submission" date="2022-04" db="EMBL/GenBank/DDBJ databases">
        <title>Jade perch genome.</title>
        <authorList>
            <person name="Chao B."/>
        </authorList>
    </citation>
    <scope>NUCLEOTIDE SEQUENCE</scope>
    <source>
        <strain evidence="1">CB-2022</strain>
    </source>
</reference>
<evidence type="ECO:0000313" key="1">
    <source>
        <dbReference type="EMBL" id="KAI3375352.1"/>
    </source>
</evidence>
<dbReference type="Proteomes" id="UP000831701">
    <property type="component" value="Chromosome 3"/>
</dbReference>
<accession>A0ACB8X755</accession>